<evidence type="ECO:0000256" key="6">
    <source>
        <dbReference type="ARBA" id="ARBA00023098"/>
    </source>
</evidence>
<comment type="function">
    <text evidence="10">Catalyzes the transfer of an acyl group from acyl-phosphate (acyl-PO(4)) to glycerol-3-phosphate (G3P) to form lysophosphatidic acid (LPA). This enzyme utilizes acyl-phosphate as fatty acyl donor, but not acyl-CoA or acyl-ACP.</text>
</comment>
<dbReference type="HAMAP" id="MF_01043">
    <property type="entry name" value="PlsY"/>
    <property type="match status" value="1"/>
</dbReference>
<organism evidence="11 12">
    <name type="scientific">Aerococcus suis</name>
    <dbReference type="NCBI Taxonomy" id="371602"/>
    <lineage>
        <taxon>Bacteria</taxon>
        <taxon>Bacillati</taxon>
        <taxon>Bacillota</taxon>
        <taxon>Bacilli</taxon>
        <taxon>Lactobacillales</taxon>
        <taxon>Aerococcaceae</taxon>
        <taxon>Aerococcus</taxon>
    </lineage>
</organism>
<keyword evidence="11" id="KW-0012">Acyltransferase</keyword>
<dbReference type="PANTHER" id="PTHR30309:SF0">
    <property type="entry name" value="GLYCEROL-3-PHOSPHATE ACYLTRANSFERASE-RELATED"/>
    <property type="match status" value="1"/>
</dbReference>
<name>A0A1W1Y8D1_9LACT</name>
<dbReference type="AlphaFoldDB" id="A0A1W1Y8D1"/>
<evidence type="ECO:0000256" key="3">
    <source>
        <dbReference type="ARBA" id="ARBA00022679"/>
    </source>
</evidence>
<evidence type="ECO:0000256" key="2">
    <source>
        <dbReference type="ARBA" id="ARBA00022516"/>
    </source>
</evidence>
<keyword evidence="9 10" id="KW-1208">Phospholipid metabolism</keyword>
<dbReference type="GO" id="GO:0043772">
    <property type="term" value="F:acyl-phosphate glycerol-3-phosphate acyltransferase activity"/>
    <property type="evidence" value="ECO:0007669"/>
    <property type="project" value="UniProtKB-UniRule"/>
</dbReference>
<sequence>MLNLLLFIFAYLLGSIPFGLVLGKSLFNVDLRQVGSGNIGTTNAFRGLGPKGGLLVFLCDMLKGGIPVLIGMLSPFTWHPLLFGAGAVLGHVYPIYLKFKGGKAIATSFGIVFAFDPLFAILAISSFFVILYFSRMVSLASILSIFFAILISFFWHDWVLTIVTAIIWIVVVIRHKENIQRIKAGTESKIPFGYHHKR</sequence>
<comment type="similarity">
    <text evidence="10">Belongs to the PlsY family.</text>
</comment>
<keyword evidence="4 10" id="KW-0812">Transmembrane</keyword>
<keyword evidence="8 10" id="KW-0594">Phospholipid biosynthesis</keyword>
<evidence type="ECO:0000313" key="12">
    <source>
        <dbReference type="Proteomes" id="UP000243884"/>
    </source>
</evidence>
<comment type="subcellular location">
    <subcellularLocation>
        <location evidence="10">Cell membrane</location>
        <topology evidence="10">Multi-pass membrane protein</topology>
    </subcellularLocation>
</comment>
<dbReference type="PANTHER" id="PTHR30309">
    <property type="entry name" value="INNER MEMBRANE PROTEIN YGIH"/>
    <property type="match status" value="1"/>
</dbReference>
<evidence type="ECO:0000256" key="10">
    <source>
        <dbReference type="HAMAP-Rule" id="MF_01043"/>
    </source>
</evidence>
<dbReference type="Pfam" id="PF02660">
    <property type="entry name" value="G3P_acyltransf"/>
    <property type="match status" value="1"/>
</dbReference>
<feature type="transmembrane region" description="Helical" evidence="10">
    <location>
        <begin position="109"/>
        <end position="133"/>
    </location>
</feature>
<keyword evidence="1 10" id="KW-1003">Cell membrane</keyword>
<dbReference type="EMBL" id="FWXK01000002">
    <property type="protein sequence ID" value="SMC32417.1"/>
    <property type="molecule type" value="Genomic_DNA"/>
</dbReference>
<dbReference type="OrthoDB" id="9777124at2"/>
<dbReference type="Proteomes" id="UP000243884">
    <property type="component" value="Unassembled WGS sequence"/>
</dbReference>
<evidence type="ECO:0000256" key="9">
    <source>
        <dbReference type="ARBA" id="ARBA00023264"/>
    </source>
</evidence>
<evidence type="ECO:0000256" key="1">
    <source>
        <dbReference type="ARBA" id="ARBA00022475"/>
    </source>
</evidence>
<comment type="catalytic activity">
    <reaction evidence="10">
        <text>an acyl phosphate + sn-glycerol 3-phosphate = a 1-acyl-sn-glycero-3-phosphate + phosphate</text>
        <dbReference type="Rhea" id="RHEA:34075"/>
        <dbReference type="ChEBI" id="CHEBI:43474"/>
        <dbReference type="ChEBI" id="CHEBI:57597"/>
        <dbReference type="ChEBI" id="CHEBI:57970"/>
        <dbReference type="ChEBI" id="CHEBI:59918"/>
        <dbReference type="EC" id="2.3.1.275"/>
    </reaction>
</comment>
<evidence type="ECO:0000256" key="8">
    <source>
        <dbReference type="ARBA" id="ARBA00023209"/>
    </source>
</evidence>
<feature type="transmembrane region" description="Helical" evidence="10">
    <location>
        <begin position="145"/>
        <end position="173"/>
    </location>
</feature>
<protein>
    <recommendedName>
        <fullName evidence="10">Glycerol-3-phosphate acyltransferase</fullName>
    </recommendedName>
    <alternativeName>
        <fullName evidence="10">Acyl-PO4 G3P acyltransferase</fullName>
    </alternativeName>
    <alternativeName>
        <fullName evidence="10">Acyl-phosphate--glycerol-3-phosphate acyltransferase</fullName>
    </alternativeName>
    <alternativeName>
        <fullName evidence="10">G3P acyltransferase</fullName>
        <shortName evidence="10">GPAT</shortName>
        <ecNumber evidence="10">2.3.1.275</ecNumber>
    </alternativeName>
    <alternativeName>
        <fullName evidence="10">Lysophosphatidic acid synthase</fullName>
        <shortName evidence="10">LPA synthase</shortName>
    </alternativeName>
</protein>
<dbReference type="EC" id="2.3.1.275" evidence="10"/>
<evidence type="ECO:0000313" key="11">
    <source>
        <dbReference type="EMBL" id="SMC32417.1"/>
    </source>
</evidence>
<reference evidence="12" key="1">
    <citation type="submission" date="2017-04" db="EMBL/GenBank/DDBJ databases">
        <authorList>
            <person name="Varghese N."/>
            <person name="Submissions S."/>
        </authorList>
    </citation>
    <scope>NUCLEOTIDE SEQUENCE [LARGE SCALE GENOMIC DNA]</scope>
    <source>
        <strain evidence="12">DSM 21500</strain>
    </source>
</reference>
<keyword evidence="5 10" id="KW-1133">Transmembrane helix</keyword>
<evidence type="ECO:0000256" key="5">
    <source>
        <dbReference type="ARBA" id="ARBA00022989"/>
    </source>
</evidence>
<gene>
    <name evidence="10" type="primary">plsY</name>
    <name evidence="11" type="ORF">SAMN04487984_0480</name>
</gene>
<dbReference type="RefSeq" id="WP_084098155.1">
    <property type="nucleotide sequence ID" value="NZ_FWXK01000002.1"/>
</dbReference>
<keyword evidence="7 10" id="KW-0472">Membrane</keyword>
<keyword evidence="6 10" id="KW-0443">Lipid metabolism</keyword>
<keyword evidence="2 10" id="KW-0444">Lipid biosynthesis</keyword>
<proteinExistence type="inferred from homology"/>
<evidence type="ECO:0000256" key="7">
    <source>
        <dbReference type="ARBA" id="ARBA00023136"/>
    </source>
</evidence>
<dbReference type="GO" id="GO:0005886">
    <property type="term" value="C:plasma membrane"/>
    <property type="evidence" value="ECO:0007669"/>
    <property type="project" value="UniProtKB-SubCell"/>
</dbReference>
<dbReference type="InterPro" id="IPR003811">
    <property type="entry name" value="G3P_acylTferase_PlsY"/>
</dbReference>
<comment type="caution">
    <text evidence="10">Lacks conserved residue(s) required for the propagation of feature annotation.</text>
</comment>
<dbReference type="NCBIfam" id="TIGR00023">
    <property type="entry name" value="glycerol-3-phosphate 1-O-acyltransferase PlsY"/>
    <property type="match status" value="1"/>
</dbReference>
<dbReference type="GO" id="GO:0008654">
    <property type="term" value="P:phospholipid biosynthetic process"/>
    <property type="evidence" value="ECO:0007669"/>
    <property type="project" value="UniProtKB-UniRule"/>
</dbReference>
<feature type="transmembrane region" description="Helical" evidence="10">
    <location>
        <begin position="78"/>
        <end position="97"/>
    </location>
</feature>
<dbReference type="STRING" id="371602.SAMN04487984_0480"/>
<comment type="subunit">
    <text evidence="10">Probably interacts with PlsX.</text>
</comment>
<dbReference type="SMART" id="SM01207">
    <property type="entry name" value="G3P_acyltransf"/>
    <property type="match status" value="1"/>
</dbReference>
<keyword evidence="12" id="KW-1185">Reference proteome</keyword>
<evidence type="ECO:0000256" key="4">
    <source>
        <dbReference type="ARBA" id="ARBA00022692"/>
    </source>
</evidence>
<keyword evidence="3 10" id="KW-0808">Transferase</keyword>
<dbReference type="UniPathway" id="UPA00085"/>
<comment type="pathway">
    <text evidence="10">Lipid metabolism; phospholipid metabolism.</text>
</comment>
<accession>A0A1W1Y8D1</accession>